<proteinExistence type="predicted"/>
<feature type="compositionally biased region" description="Basic and acidic residues" evidence="1">
    <location>
        <begin position="7"/>
        <end position="39"/>
    </location>
</feature>
<feature type="region of interest" description="Disordered" evidence="1">
    <location>
        <begin position="1"/>
        <end position="60"/>
    </location>
</feature>
<organism evidence="2 3">
    <name type="scientific">Romboutsia hominis</name>
    <dbReference type="NCBI Taxonomy" id="1507512"/>
    <lineage>
        <taxon>Bacteria</taxon>
        <taxon>Bacillati</taxon>
        <taxon>Bacillota</taxon>
        <taxon>Clostridia</taxon>
        <taxon>Peptostreptococcales</taxon>
        <taxon>Peptostreptococcaceae</taxon>
        <taxon>Romboutsia</taxon>
    </lineage>
</organism>
<name>A0A2P2BNR9_9FIRM</name>
<dbReference type="KEGG" id="rhom:FRIFI_0473"/>
<sequence>MNNNKNRLKDRPKTKSERRNMLSEHGSELGIKDGLHIGAKDSGSNRTKTSKLYSKVKKKD</sequence>
<evidence type="ECO:0000313" key="2">
    <source>
        <dbReference type="EMBL" id="CEI72021.1"/>
    </source>
</evidence>
<keyword evidence="3" id="KW-1185">Reference proteome</keyword>
<dbReference type="AlphaFoldDB" id="A0A2P2BNR9"/>
<evidence type="ECO:0000256" key="1">
    <source>
        <dbReference type="SAM" id="MobiDB-lite"/>
    </source>
</evidence>
<dbReference type="RefSeq" id="WP_092927298.1">
    <property type="nucleotide sequence ID" value="NZ_FJTZ01000012.1"/>
</dbReference>
<protein>
    <submittedName>
        <fullName evidence="2">Uncharacterized protein</fullName>
    </submittedName>
</protein>
<evidence type="ECO:0000313" key="3">
    <source>
        <dbReference type="Proteomes" id="UP000245695"/>
    </source>
</evidence>
<dbReference type="Proteomes" id="UP000245695">
    <property type="component" value="Chromosome 1"/>
</dbReference>
<dbReference type="EMBL" id="LN650648">
    <property type="protein sequence ID" value="CEI72021.1"/>
    <property type="molecule type" value="Genomic_DNA"/>
</dbReference>
<gene>
    <name evidence="2" type="ORF">FRIFI_0473</name>
</gene>
<reference evidence="2 3" key="1">
    <citation type="submission" date="2014-09" db="EMBL/GenBank/DDBJ databases">
        <authorList>
            <person name="Hornung B.V."/>
        </authorList>
    </citation>
    <scope>NUCLEOTIDE SEQUENCE [LARGE SCALE GENOMIC DNA]</scope>
    <source>
        <strain evidence="2 3">FRIFI</strain>
    </source>
</reference>
<accession>A0A2P2BNR9</accession>